<dbReference type="PANTHER" id="PTHR15860">
    <property type="entry name" value="UNCHARACTERIZED RING FINGER-CONTAINING PROTEIN"/>
    <property type="match status" value="1"/>
</dbReference>
<dbReference type="PROSITE" id="PS50089">
    <property type="entry name" value="ZF_RING_2"/>
    <property type="match status" value="1"/>
</dbReference>
<dbReference type="GO" id="GO:0061630">
    <property type="term" value="F:ubiquitin protein ligase activity"/>
    <property type="evidence" value="ECO:0007669"/>
    <property type="project" value="InterPro"/>
</dbReference>
<reference evidence="13" key="1">
    <citation type="submission" date="2015-12" db="EMBL/GenBank/DDBJ databases">
        <title>De novo transcriptome assembly of four potential Pierce s Disease insect vectors from Arizona vineyards.</title>
        <authorList>
            <person name="Tassone E.E."/>
        </authorList>
    </citation>
    <scope>NUCLEOTIDE SEQUENCE</scope>
</reference>
<feature type="transmembrane region" description="Helical" evidence="11">
    <location>
        <begin position="231"/>
        <end position="252"/>
    </location>
</feature>
<sequence>MNRSNQSFSENISEEISMASRSNHDGFEPGEGPGRRLIEGARNPLSRLTQLERHTFEGSRLIRDNFYNVIEELCPLVQSHTDQNSRLTLQSWLHNRPSSLNNPPPNNESFVIDLEGNFNQTGDNNTDSNNIQVIDSPTSQGVLDLSNSSGEGNNNSLGSDEGSNETFQQNAEINPAIIFLKKYFPFALILIGKLILDHIPSILLFLGLYGTFGFYNSRLKSEIALHMQRSSIFLIFANFHIFITIFCFYLLYDDMKLYLILVFIPPYSDNYPKTVTDLLWIVAVSDFILKLITIFVKICLTLIPHKVFEAKYRGKWYLAVETTSQLYRCLVPIQPWLYYLLESYQGPQKVIGVFLSAAYMVAKGADLMGRTKTWWASVLKLLQNVQLGVSPDKDQLTLAGLNCPICHDDFDQPVKLTCDHVFCEECVARWFDREQTCPLCRAKVVDDPTWRDGGTTQFVQLY</sequence>
<evidence type="ECO:0000256" key="3">
    <source>
        <dbReference type="ARBA" id="ARBA00022723"/>
    </source>
</evidence>
<dbReference type="InterPro" id="IPR013083">
    <property type="entry name" value="Znf_RING/FYVE/PHD"/>
</dbReference>
<evidence type="ECO:0000256" key="1">
    <source>
        <dbReference type="ARBA" id="ARBA00004141"/>
    </source>
</evidence>
<gene>
    <name evidence="13" type="ORF">g.5420</name>
</gene>
<dbReference type="GO" id="GO:1904294">
    <property type="term" value="P:positive regulation of ERAD pathway"/>
    <property type="evidence" value="ECO:0007669"/>
    <property type="project" value="InterPro"/>
</dbReference>
<feature type="compositionally biased region" description="Polar residues" evidence="10">
    <location>
        <begin position="1"/>
        <end position="11"/>
    </location>
</feature>
<dbReference type="SUPFAM" id="SSF57850">
    <property type="entry name" value="RING/U-box"/>
    <property type="match status" value="1"/>
</dbReference>
<dbReference type="InterPro" id="IPR017907">
    <property type="entry name" value="Znf_RING_CS"/>
</dbReference>
<organism evidence="13">
    <name type="scientific">Clastoptera arizonana</name>
    <name type="common">Arizona spittle bug</name>
    <dbReference type="NCBI Taxonomy" id="38151"/>
    <lineage>
        <taxon>Eukaryota</taxon>
        <taxon>Metazoa</taxon>
        <taxon>Ecdysozoa</taxon>
        <taxon>Arthropoda</taxon>
        <taxon>Hexapoda</taxon>
        <taxon>Insecta</taxon>
        <taxon>Pterygota</taxon>
        <taxon>Neoptera</taxon>
        <taxon>Paraneoptera</taxon>
        <taxon>Hemiptera</taxon>
        <taxon>Auchenorrhyncha</taxon>
        <taxon>Cercopoidea</taxon>
        <taxon>Clastopteridae</taxon>
        <taxon>Clastoptera</taxon>
    </lineage>
</organism>
<dbReference type="InterPro" id="IPR044235">
    <property type="entry name" value="RNFT1/2"/>
</dbReference>
<keyword evidence="5" id="KW-0833">Ubl conjugation pathway</keyword>
<dbReference type="AlphaFoldDB" id="A0A1B6CEY2"/>
<dbReference type="Gene3D" id="3.30.40.10">
    <property type="entry name" value="Zinc/RING finger domain, C3HC4 (zinc finger)"/>
    <property type="match status" value="1"/>
</dbReference>
<dbReference type="GO" id="GO:0008270">
    <property type="term" value="F:zinc ion binding"/>
    <property type="evidence" value="ECO:0007669"/>
    <property type="project" value="UniProtKB-KW"/>
</dbReference>
<keyword evidence="4 9" id="KW-0863">Zinc-finger</keyword>
<dbReference type="PROSITE" id="PS00518">
    <property type="entry name" value="ZF_RING_1"/>
    <property type="match status" value="1"/>
</dbReference>
<evidence type="ECO:0000256" key="11">
    <source>
        <dbReference type="SAM" id="Phobius"/>
    </source>
</evidence>
<dbReference type="EMBL" id="GEDC01025418">
    <property type="protein sequence ID" value="JAS11880.1"/>
    <property type="molecule type" value="Transcribed_RNA"/>
</dbReference>
<keyword evidence="6" id="KW-0862">Zinc</keyword>
<feature type="compositionally biased region" description="Basic and acidic residues" evidence="10">
    <location>
        <begin position="22"/>
        <end position="38"/>
    </location>
</feature>
<protein>
    <recommendedName>
        <fullName evidence="12">RING-type domain-containing protein</fullName>
    </recommendedName>
</protein>
<evidence type="ECO:0000256" key="4">
    <source>
        <dbReference type="ARBA" id="ARBA00022771"/>
    </source>
</evidence>
<dbReference type="InterPro" id="IPR001841">
    <property type="entry name" value="Znf_RING"/>
</dbReference>
<accession>A0A1B6CEY2</accession>
<dbReference type="SMART" id="SM00184">
    <property type="entry name" value="RING"/>
    <property type="match status" value="1"/>
</dbReference>
<feature type="transmembrane region" description="Helical" evidence="11">
    <location>
        <begin position="183"/>
        <end position="210"/>
    </location>
</feature>
<evidence type="ECO:0000256" key="6">
    <source>
        <dbReference type="ARBA" id="ARBA00022833"/>
    </source>
</evidence>
<evidence type="ECO:0000256" key="5">
    <source>
        <dbReference type="ARBA" id="ARBA00022786"/>
    </source>
</evidence>
<dbReference type="CDD" id="cd16532">
    <property type="entry name" value="RING-HC_RNFT1-like"/>
    <property type="match status" value="1"/>
</dbReference>
<evidence type="ECO:0000256" key="2">
    <source>
        <dbReference type="ARBA" id="ARBA00022692"/>
    </source>
</evidence>
<keyword evidence="2 11" id="KW-0812">Transmembrane</keyword>
<feature type="region of interest" description="Disordered" evidence="10">
    <location>
        <begin position="144"/>
        <end position="165"/>
    </location>
</feature>
<name>A0A1B6CEY2_9HEMI</name>
<dbReference type="Pfam" id="PF13639">
    <property type="entry name" value="zf-RING_2"/>
    <property type="match status" value="1"/>
</dbReference>
<dbReference type="PANTHER" id="PTHR15860:SF0">
    <property type="entry name" value="LP20373P"/>
    <property type="match status" value="1"/>
</dbReference>
<evidence type="ECO:0000313" key="13">
    <source>
        <dbReference type="EMBL" id="JAS11880.1"/>
    </source>
</evidence>
<dbReference type="GO" id="GO:0016020">
    <property type="term" value="C:membrane"/>
    <property type="evidence" value="ECO:0007669"/>
    <property type="project" value="UniProtKB-SubCell"/>
</dbReference>
<evidence type="ECO:0000259" key="12">
    <source>
        <dbReference type="PROSITE" id="PS50089"/>
    </source>
</evidence>
<feature type="transmembrane region" description="Helical" evidence="11">
    <location>
        <begin position="278"/>
        <end position="303"/>
    </location>
</feature>
<keyword evidence="3" id="KW-0479">Metal-binding</keyword>
<feature type="domain" description="RING-type" evidence="12">
    <location>
        <begin position="403"/>
        <end position="441"/>
    </location>
</feature>
<keyword evidence="8 11" id="KW-0472">Membrane</keyword>
<proteinExistence type="predicted"/>
<evidence type="ECO:0000256" key="9">
    <source>
        <dbReference type="PROSITE-ProRule" id="PRU00175"/>
    </source>
</evidence>
<feature type="region of interest" description="Disordered" evidence="10">
    <location>
        <begin position="1"/>
        <end position="38"/>
    </location>
</feature>
<comment type="subcellular location">
    <subcellularLocation>
        <location evidence="1">Membrane</location>
        <topology evidence="1">Multi-pass membrane protein</topology>
    </subcellularLocation>
</comment>
<evidence type="ECO:0000256" key="7">
    <source>
        <dbReference type="ARBA" id="ARBA00022989"/>
    </source>
</evidence>
<evidence type="ECO:0000256" key="10">
    <source>
        <dbReference type="SAM" id="MobiDB-lite"/>
    </source>
</evidence>
<evidence type="ECO:0000256" key="8">
    <source>
        <dbReference type="ARBA" id="ARBA00023136"/>
    </source>
</evidence>
<keyword evidence="7 11" id="KW-1133">Transmembrane helix</keyword>